<evidence type="ECO:0000313" key="2">
    <source>
        <dbReference type="EMBL" id="KAG6374560.1"/>
    </source>
</evidence>
<gene>
    <name evidence="2" type="ORF">JVT61DRAFT_3909</name>
</gene>
<evidence type="ECO:0000313" key="3">
    <source>
        <dbReference type="Proteomes" id="UP000683000"/>
    </source>
</evidence>
<feature type="region of interest" description="Disordered" evidence="1">
    <location>
        <begin position="1"/>
        <end position="77"/>
    </location>
</feature>
<dbReference type="InterPro" id="IPR046521">
    <property type="entry name" value="DUF6698"/>
</dbReference>
<comment type="caution">
    <text evidence="2">The sequence shown here is derived from an EMBL/GenBank/DDBJ whole genome shotgun (WGS) entry which is preliminary data.</text>
</comment>
<keyword evidence="3" id="KW-1185">Reference proteome</keyword>
<feature type="compositionally biased region" description="Basic and acidic residues" evidence="1">
    <location>
        <begin position="544"/>
        <end position="559"/>
    </location>
</feature>
<feature type="compositionally biased region" description="Basic and acidic residues" evidence="1">
    <location>
        <begin position="49"/>
        <end position="71"/>
    </location>
</feature>
<feature type="compositionally biased region" description="Low complexity" evidence="1">
    <location>
        <begin position="472"/>
        <end position="485"/>
    </location>
</feature>
<protein>
    <submittedName>
        <fullName evidence="2">Uncharacterized protein</fullName>
    </submittedName>
</protein>
<dbReference type="AlphaFoldDB" id="A0A8I2YLX2"/>
<feature type="compositionally biased region" description="Basic and acidic residues" evidence="1">
    <location>
        <begin position="601"/>
        <end position="617"/>
    </location>
</feature>
<accession>A0A8I2YLX2</accession>
<organism evidence="2 3">
    <name type="scientific">Boletus reticuloceps</name>
    <dbReference type="NCBI Taxonomy" id="495285"/>
    <lineage>
        <taxon>Eukaryota</taxon>
        <taxon>Fungi</taxon>
        <taxon>Dikarya</taxon>
        <taxon>Basidiomycota</taxon>
        <taxon>Agaricomycotina</taxon>
        <taxon>Agaricomycetes</taxon>
        <taxon>Agaricomycetidae</taxon>
        <taxon>Boletales</taxon>
        <taxon>Boletineae</taxon>
        <taxon>Boletaceae</taxon>
        <taxon>Boletoideae</taxon>
        <taxon>Boletus</taxon>
    </lineage>
</organism>
<name>A0A8I2YLX2_9AGAM</name>
<feature type="region of interest" description="Disordered" evidence="1">
    <location>
        <begin position="443"/>
        <end position="624"/>
    </location>
</feature>
<dbReference type="Proteomes" id="UP000683000">
    <property type="component" value="Unassembled WGS sequence"/>
</dbReference>
<feature type="compositionally biased region" description="Basic and acidic residues" evidence="1">
    <location>
        <begin position="16"/>
        <end position="41"/>
    </location>
</feature>
<dbReference type="EMBL" id="JAGFBS010000017">
    <property type="protein sequence ID" value="KAG6374560.1"/>
    <property type="molecule type" value="Genomic_DNA"/>
</dbReference>
<dbReference type="OrthoDB" id="3220614at2759"/>
<feature type="compositionally biased region" description="Low complexity" evidence="1">
    <location>
        <begin position="450"/>
        <end position="460"/>
    </location>
</feature>
<evidence type="ECO:0000256" key="1">
    <source>
        <dbReference type="SAM" id="MobiDB-lite"/>
    </source>
</evidence>
<feature type="compositionally biased region" description="Polar residues" evidence="1">
    <location>
        <begin position="569"/>
        <end position="584"/>
    </location>
</feature>
<dbReference type="Pfam" id="PF20414">
    <property type="entry name" value="DUF6698"/>
    <property type="match status" value="2"/>
</dbReference>
<sequence length="650" mass="72708">MARQGVILSNDDESTESMHDERNEGSEKLGNRTRRGDEKTKKVGKRKEKGNTEGNKKEKRLEGKRSSKGVDDPPPVNREFLSAARAITRCVDLWCDIEKVINVATLMEQDEASKAGELQEHKTMRQIHDDRLKALYVLLCLVSRRLNVNDSGDEARQYYLTTYRKILQLTPGLIPLITNHNHSTELAQITQKASFFKMVDIINNTRSIDATKLKSYIAQYVAPEPQKAALNPPIVNINGQDRMGLKHPVLARFICPMEALAGFDADPIESVTHLSYSEDLRTRSRALKLLECGKIPMRADNFPAVFGAVTSIPETPMIPRTRVARHIFLGPTSALDMTLKRDTKSCNAFLHDMTIVEPEHIAYVCVQVSDPVSHLASKCLLVVFQTRFGISSMSCWSEKDGEFSYHELYRLVVSFICNAVDIDWRGDLLKWWNLQLFGNEKGRGFKGDTKSNNTSESSSEPADTGMVDRMKAQMQARVAARAAAASTRPESFSGHMGFLHDGRPPISSDHGARRLHHSTPVQSPQHDKGTPSLYHNEFLFGKSPYHENSHSSSHSHRESPQVLPRRHLQPSTASNDGSQPSPQHHTARRSEGGHFGASDGTPEHAELGTTPNKKDGTSSEVTGKWCAQDELNKGDASCRKRKSKYHCVRR</sequence>
<reference evidence="2" key="1">
    <citation type="submission" date="2021-03" db="EMBL/GenBank/DDBJ databases">
        <title>Evolutionary innovations through gain and loss of genes in the ectomycorrhizal Boletales.</title>
        <authorList>
            <person name="Wu G."/>
            <person name="Miyauchi S."/>
            <person name="Morin E."/>
            <person name="Yang Z.-L."/>
            <person name="Xu J."/>
            <person name="Martin F.M."/>
        </authorList>
    </citation>
    <scope>NUCLEOTIDE SEQUENCE</scope>
    <source>
        <strain evidence="2">BR01</strain>
    </source>
</reference>
<proteinExistence type="predicted"/>